<protein>
    <submittedName>
        <fullName evidence="4">MBL fold metallo-hydrolase</fullName>
        <ecNumber evidence="4">3.-.-.-</ecNumber>
    </submittedName>
</protein>
<evidence type="ECO:0000259" key="2">
    <source>
        <dbReference type="SMART" id="SM00849"/>
    </source>
</evidence>
<evidence type="ECO:0000256" key="1">
    <source>
        <dbReference type="ARBA" id="ARBA00022801"/>
    </source>
</evidence>
<feature type="domain" description="Metallo-beta-lactamase" evidence="2">
    <location>
        <begin position="14"/>
        <end position="244"/>
    </location>
</feature>
<dbReference type="InterPro" id="IPR036866">
    <property type="entry name" value="RibonucZ/Hydroxyglut_hydro"/>
</dbReference>
<keyword evidence="5" id="KW-1185">Reference proteome</keyword>
<dbReference type="InterPro" id="IPR022712">
    <property type="entry name" value="Beta_Casp"/>
</dbReference>
<dbReference type="EMBL" id="JAZHBO010000002">
    <property type="protein sequence ID" value="MEF2156343.1"/>
    <property type="molecule type" value="Genomic_DNA"/>
</dbReference>
<dbReference type="SMART" id="SM00849">
    <property type="entry name" value="Lactamase_B"/>
    <property type="match status" value="1"/>
</dbReference>
<sequence length="458" mass="50510">MQIQFSGGAGGDVTGSLHIVEAGGRRFLLDCGMIQGDANAERRNLLPFDFDPESMDAVLISHAHIDHIGRLPLLVKRGYRGPIYAQRATADLMPIMLLDAAGIQEGDAERFNRRLRSGQQPMEPLYTRRDVEQCLSLIQACEDQTDIDLGEGVVMHLHEAGHILGACSIELRHGGKTLLFSGDLGPRNTPILRDPAPPTSADLVLLESTYGDRLHRDKAMTISEMGEILDTAARTGGKVIIPAFAVGRTQELLYWMAQYYEEWNLRMFRIFIDSPMAIKVIDVYERNKDLFDEHAREVWQKKPNPFSMPNLTLSESVEDSQAINEVRGPAIIIAGSGMANAGRVLHHLRHHLPNPTTQVCIVGYQGYGTLGRRLVDGAKTVRIHGRDVPVKATVHTLGGLSAHADQKGLTDWYGEIKNRPPVVLVHGEDKAREAMAAKLAELYGADVDLAMPGETRTV</sequence>
<dbReference type="InterPro" id="IPR001279">
    <property type="entry name" value="Metallo-B-lactamas"/>
</dbReference>
<dbReference type="Gene3D" id="3.60.15.10">
    <property type="entry name" value="Ribonuclease Z/Hydroxyacylglutathione hydrolase-like"/>
    <property type="match status" value="1"/>
</dbReference>
<comment type="caution">
    <text evidence="4">The sequence shown here is derived from an EMBL/GenBank/DDBJ whole genome shotgun (WGS) entry which is preliminary data.</text>
</comment>
<dbReference type="PANTHER" id="PTHR11203:SF37">
    <property type="entry name" value="INTEGRATOR COMPLEX SUBUNIT 11"/>
    <property type="match status" value="1"/>
</dbReference>
<accession>A0ABU7V1E5</accession>
<dbReference type="Pfam" id="PF07521">
    <property type="entry name" value="RMMBL"/>
    <property type="match status" value="1"/>
</dbReference>
<dbReference type="CDD" id="cd16295">
    <property type="entry name" value="TTHA0252-CPSF-like_MBL-fold"/>
    <property type="match status" value="1"/>
</dbReference>
<evidence type="ECO:0000313" key="5">
    <source>
        <dbReference type="Proteomes" id="UP001356170"/>
    </source>
</evidence>
<dbReference type="InterPro" id="IPR050698">
    <property type="entry name" value="MBL"/>
</dbReference>
<dbReference type="Pfam" id="PF10996">
    <property type="entry name" value="Beta-Casp"/>
    <property type="match status" value="1"/>
</dbReference>
<dbReference type="Gene3D" id="3.40.50.10890">
    <property type="match status" value="1"/>
</dbReference>
<dbReference type="Pfam" id="PF00753">
    <property type="entry name" value="Lactamase_B"/>
    <property type="match status" value="1"/>
</dbReference>
<evidence type="ECO:0000313" key="4">
    <source>
        <dbReference type="EMBL" id="MEF2156343.1"/>
    </source>
</evidence>
<dbReference type="GO" id="GO:0016787">
    <property type="term" value="F:hydrolase activity"/>
    <property type="evidence" value="ECO:0007669"/>
    <property type="project" value="UniProtKB-KW"/>
</dbReference>
<proteinExistence type="predicted"/>
<feature type="domain" description="Beta-Casp" evidence="3">
    <location>
        <begin position="249"/>
        <end position="374"/>
    </location>
</feature>
<dbReference type="Proteomes" id="UP001356170">
    <property type="component" value="Unassembled WGS sequence"/>
</dbReference>
<organism evidence="4 5">
    <name type="scientific">Aquilutibacter rugosus</name>
    <dbReference type="NCBI Taxonomy" id="3115820"/>
    <lineage>
        <taxon>Bacteria</taxon>
        <taxon>Pseudomonadati</taxon>
        <taxon>Pseudomonadota</taxon>
        <taxon>Gammaproteobacteria</taxon>
        <taxon>Lysobacterales</taxon>
        <taxon>Lysobacteraceae</taxon>
        <taxon>Aquilutibacter</taxon>
    </lineage>
</organism>
<dbReference type="SUPFAM" id="SSF56281">
    <property type="entry name" value="Metallo-hydrolase/oxidoreductase"/>
    <property type="match status" value="1"/>
</dbReference>
<reference evidence="4 5" key="1">
    <citation type="submission" date="2024-01" db="EMBL/GenBank/DDBJ databases">
        <title>Novel species of the genus Luteimonas isolated from rivers.</title>
        <authorList>
            <person name="Lu H."/>
        </authorList>
    </citation>
    <scope>NUCLEOTIDE SEQUENCE [LARGE SCALE GENOMIC DNA]</scope>
    <source>
        <strain evidence="4 5">FXH3W</strain>
    </source>
</reference>
<gene>
    <name evidence="4" type="ORF">V3390_08920</name>
</gene>
<dbReference type="RefSeq" id="WP_331704144.1">
    <property type="nucleotide sequence ID" value="NZ_JAZHBO010000002.1"/>
</dbReference>
<dbReference type="EC" id="3.-.-.-" evidence="4"/>
<keyword evidence="1 4" id="KW-0378">Hydrolase</keyword>
<dbReference type="InterPro" id="IPR011108">
    <property type="entry name" value="RMMBL"/>
</dbReference>
<evidence type="ECO:0000259" key="3">
    <source>
        <dbReference type="SMART" id="SM01027"/>
    </source>
</evidence>
<name>A0ABU7V1E5_9GAMM</name>
<dbReference type="SMART" id="SM01027">
    <property type="entry name" value="Beta-Casp"/>
    <property type="match status" value="1"/>
</dbReference>
<dbReference type="PANTHER" id="PTHR11203">
    <property type="entry name" value="CLEAVAGE AND POLYADENYLATION SPECIFICITY FACTOR FAMILY MEMBER"/>
    <property type="match status" value="1"/>
</dbReference>